<dbReference type="GO" id="GO:1990904">
    <property type="term" value="C:ribonucleoprotein complex"/>
    <property type="evidence" value="ECO:0007669"/>
    <property type="project" value="UniProtKB-KW"/>
</dbReference>
<evidence type="ECO:0000256" key="3">
    <source>
        <dbReference type="ARBA" id="ARBA00022980"/>
    </source>
</evidence>
<evidence type="ECO:0000313" key="10">
    <source>
        <dbReference type="Proteomes" id="UP001151518"/>
    </source>
</evidence>
<reference evidence="9" key="1">
    <citation type="submission" date="2022-07" db="EMBL/GenBank/DDBJ databases">
        <title>Phylogenomic reconstructions and comparative analyses of Kickxellomycotina fungi.</title>
        <authorList>
            <person name="Reynolds N.K."/>
            <person name="Stajich J.E."/>
            <person name="Barry K."/>
            <person name="Grigoriev I.V."/>
            <person name="Crous P."/>
            <person name="Smith M.E."/>
        </authorList>
    </citation>
    <scope>NUCLEOTIDE SEQUENCE</scope>
    <source>
        <strain evidence="9">NRRL 3115</strain>
    </source>
</reference>
<evidence type="ECO:0000256" key="2">
    <source>
        <dbReference type="ARBA" id="ARBA00010741"/>
    </source>
</evidence>
<comment type="subcellular location">
    <subcellularLocation>
        <location evidence="1">Mitochondrion</location>
    </subcellularLocation>
</comment>
<evidence type="ECO:0000256" key="8">
    <source>
        <dbReference type="ARBA" id="ARBA00035185"/>
    </source>
</evidence>
<keyword evidence="6" id="KW-0804">Transcription</keyword>
<evidence type="ECO:0000313" key="9">
    <source>
        <dbReference type="EMBL" id="KAJ2678420.1"/>
    </source>
</evidence>
<dbReference type="AlphaFoldDB" id="A0A9W8G8Z8"/>
<organism evidence="9 10">
    <name type="scientific">Coemansia spiralis</name>
    <dbReference type="NCBI Taxonomy" id="417178"/>
    <lineage>
        <taxon>Eukaryota</taxon>
        <taxon>Fungi</taxon>
        <taxon>Fungi incertae sedis</taxon>
        <taxon>Zoopagomycota</taxon>
        <taxon>Kickxellomycotina</taxon>
        <taxon>Kickxellomycetes</taxon>
        <taxon>Kickxellales</taxon>
        <taxon>Kickxellaceae</taxon>
        <taxon>Coemansia</taxon>
    </lineage>
</organism>
<dbReference type="GO" id="GO:0000150">
    <property type="term" value="F:DNA strand exchange activity"/>
    <property type="evidence" value="ECO:0007669"/>
    <property type="project" value="InterPro"/>
</dbReference>
<keyword evidence="3" id="KW-0689">Ribosomal protein</keyword>
<dbReference type="Proteomes" id="UP001151518">
    <property type="component" value="Unassembled WGS sequence"/>
</dbReference>
<comment type="similarity">
    <text evidence="2">Belongs to the mitochondrion-specific ribosomal protein mL67 family.</text>
</comment>
<evidence type="ECO:0000256" key="1">
    <source>
        <dbReference type="ARBA" id="ARBA00004173"/>
    </source>
</evidence>
<dbReference type="OrthoDB" id="434092at2759"/>
<dbReference type="GO" id="GO:0005840">
    <property type="term" value="C:ribosome"/>
    <property type="evidence" value="ECO:0007669"/>
    <property type="project" value="UniProtKB-KW"/>
</dbReference>
<sequence length="181" mass="20912">MSLGVYLFRNIRTNQILATTEKSILARPNLVKSQIKPNQRPSTLRPDHWIPLVAATGFESKKAQDDVFMLASQNGHPLIPPAKAEQREYLLKKNKDKKIAEMDMVERQVAQLARTFIYIDKLKPQTVKQVGAQIKLFWQDRSWIKKIEDAGLYWPEWVAHDDLELKRGSIIVNPELRSSTH</sequence>
<evidence type="ECO:0000256" key="7">
    <source>
        <dbReference type="ARBA" id="ARBA00023274"/>
    </source>
</evidence>
<keyword evidence="4" id="KW-0805">Transcription regulation</keyword>
<comment type="caution">
    <text evidence="9">The sequence shown here is derived from an EMBL/GenBank/DDBJ whole genome shotgun (WGS) entry which is preliminary data.</text>
</comment>
<keyword evidence="5" id="KW-0496">Mitochondrion</keyword>
<evidence type="ECO:0000256" key="5">
    <source>
        <dbReference type="ARBA" id="ARBA00023128"/>
    </source>
</evidence>
<dbReference type="Pfam" id="PF12829">
    <property type="entry name" value="Mhr1"/>
    <property type="match status" value="1"/>
</dbReference>
<evidence type="ECO:0000256" key="6">
    <source>
        <dbReference type="ARBA" id="ARBA00023163"/>
    </source>
</evidence>
<dbReference type="PANTHER" id="PTHR28184">
    <property type="entry name" value="MITOCHONDRIAL HOMOLOGOUS RECOMBINATION PROTEIN 1"/>
    <property type="match status" value="1"/>
</dbReference>
<dbReference type="EMBL" id="JANBTW010000021">
    <property type="protein sequence ID" value="KAJ2678420.1"/>
    <property type="molecule type" value="Genomic_DNA"/>
</dbReference>
<dbReference type="PANTHER" id="PTHR28184:SF1">
    <property type="entry name" value="LARGE RIBOSOMAL SUBUNIT PROTEIN ML67"/>
    <property type="match status" value="1"/>
</dbReference>
<dbReference type="GO" id="GO:0003697">
    <property type="term" value="F:single-stranded DNA binding"/>
    <property type="evidence" value="ECO:0007669"/>
    <property type="project" value="InterPro"/>
</dbReference>
<accession>A0A9W8G8Z8</accession>
<dbReference type="InterPro" id="IPR024629">
    <property type="entry name" value="Ribosomal_mL67"/>
</dbReference>
<evidence type="ECO:0000256" key="4">
    <source>
        <dbReference type="ARBA" id="ARBA00023015"/>
    </source>
</evidence>
<proteinExistence type="inferred from homology"/>
<protein>
    <recommendedName>
        <fullName evidence="8">Large ribosomal subunit protein mL67</fullName>
    </recommendedName>
</protein>
<name>A0A9W8G8Z8_9FUNG</name>
<gene>
    <name evidence="9" type="ORF">GGI25_002405</name>
</gene>
<dbReference type="GO" id="GO:0003735">
    <property type="term" value="F:structural constituent of ribosome"/>
    <property type="evidence" value="ECO:0007669"/>
    <property type="project" value="TreeGrafter"/>
</dbReference>
<keyword evidence="7" id="KW-0687">Ribonucleoprotein</keyword>
<dbReference type="GO" id="GO:0005739">
    <property type="term" value="C:mitochondrion"/>
    <property type="evidence" value="ECO:0007669"/>
    <property type="project" value="UniProtKB-SubCell"/>
</dbReference>